<evidence type="ECO:0000259" key="2">
    <source>
        <dbReference type="Pfam" id="PF02517"/>
    </source>
</evidence>
<keyword evidence="1" id="KW-0472">Membrane</keyword>
<dbReference type="PANTHER" id="PTHR36435:SF1">
    <property type="entry name" value="CAAX AMINO TERMINAL PROTEASE FAMILY PROTEIN"/>
    <property type="match status" value="1"/>
</dbReference>
<accession>A0ABS9ZT01</accession>
<evidence type="ECO:0000313" key="3">
    <source>
        <dbReference type="EMBL" id="MCJ0741725.1"/>
    </source>
</evidence>
<sequence>MYPNAPGKQENNPIIQLMFLGLFAILGLIVFALAACIIVYLLYGLDTLMAVLSNQLNEKNVGAFKIILTAQQFGLFLTPAILLAVVERKPLNKFYGFEKPKPSLLLMAAFIGLCSLPFLSWVNELNQKMSLPAFLKNIEDWMRAMETDLAKTTEIILKTSSGWGLIVNLLVIAVTPAICEEFIFRGGLQRSIFRLVVNPHVAIWLSAIIFSSIHFQFFGFFTRMFLGATFGYLYFWTGSIWYAVFAHFLNNAYAVFVAYYYQSKNLPLNESDMQSVPLYMSVISAILTVSLLLFIKKKASQNNIQQPYEN</sequence>
<comment type="caution">
    <text evidence="3">The sequence shown here is derived from an EMBL/GenBank/DDBJ whole genome shotgun (WGS) entry which is preliminary data.</text>
</comment>
<feature type="transmembrane region" description="Helical" evidence="1">
    <location>
        <begin position="191"/>
        <end position="211"/>
    </location>
</feature>
<organism evidence="3 4">
    <name type="scientific">Pedobacter montanisoli</name>
    <dbReference type="NCBI Taxonomy" id="2923277"/>
    <lineage>
        <taxon>Bacteria</taxon>
        <taxon>Pseudomonadati</taxon>
        <taxon>Bacteroidota</taxon>
        <taxon>Sphingobacteriia</taxon>
        <taxon>Sphingobacteriales</taxon>
        <taxon>Sphingobacteriaceae</taxon>
        <taxon>Pedobacter</taxon>
    </lineage>
</organism>
<keyword evidence="3" id="KW-0378">Hydrolase</keyword>
<gene>
    <name evidence="3" type="ORF">MMF97_03300</name>
</gene>
<dbReference type="EMBL" id="JALGBH010000001">
    <property type="protein sequence ID" value="MCJ0741725.1"/>
    <property type="molecule type" value="Genomic_DNA"/>
</dbReference>
<dbReference type="GO" id="GO:0008237">
    <property type="term" value="F:metallopeptidase activity"/>
    <property type="evidence" value="ECO:0007669"/>
    <property type="project" value="UniProtKB-KW"/>
</dbReference>
<keyword evidence="1" id="KW-0812">Transmembrane</keyword>
<proteinExistence type="predicted"/>
<feature type="transmembrane region" description="Helical" evidence="1">
    <location>
        <begin position="17"/>
        <end position="43"/>
    </location>
</feature>
<dbReference type="Pfam" id="PF02517">
    <property type="entry name" value="Rce1-like"/>
    <property type="match status" value="1"/>
</dbReference>
<feature type="transmembrane region" description="Helical" evidence="1">
    <location>
        <begin position="161"/>
        <end position="179"/>
    </location>
</feature>
<keyword evidence="4" id="KW-1185">Reference proteome</keyword>
<protein>
    <submittedName>
        <fullName evidence="3">CPBP family intramembrane metalloprotease</fullName>
    </submittedName>
</protein>
<feature type="transmembrane region" description="Helical" evidence="1">
    <location>
        <begin position="104"/>
        <end position="122"/>
    </location>
</feature>
<evidence type="ECO:0000313" key="4">
    <source>
        <dbReference type="Proteomes" id="UP001165460"/>
    </source>
</evidence>
<dbReference type="InterPro" id="IPR052710">
    <property type="entry name" value="CAAX_protease"/>
</dbReference>
<dbReference type="Proteomes" id="UP001165460">
    <property type="component" value="Unassembled WGS sequence"/>
</dbReference>
<keyword evidence="1" id="KW-1133">Transmembrane helix</keyword>
<keyword evidence="3" id="KW-0482">Metalloprotease</keyword>
<feature type="transmembrane region" description="Helical" evidence="1">
    <location>
        <begin position="240"/>
        <end position="261"/>
    </location>
</feature>
<feature type="transmembrane region" description="Helical" evidence="1">
    <location>
        <begin position="276"/>
        <end position="295"/>
    </location>
</feature>
<feature type="transmembrane region" description="Helical" evidence="1">
    <location>
        <begin position="63"/>
        <end position="84"/>
    </location>
</feature>
<keyword evidence="3" id="KW-0645">Protease</keyword>
<dbReference type="PANTHER" id="PTHR36435">
    <property type="entry name" value="SLR1288 PROTEIN"/>
    <property type="match status" value="1"/>
</dbReference>
<dbReference type="InterPro" id="IPR003675">
    <property type="entry name" value="Rce1/LyrA-like_dom"/>
</dbReference>
<evidence type="ECO:0000256" key="1">
    <source>
        <dbReference type="SAM" id="Phobius"/>
    </source>
</evidence>
<name>A0ABS9ZT01_9SPHI</name>
<reference evidence="3" key="1">
    <citation type="submission" date="2022-03" db="EMBL/GenBank/DDBJ databases">
        <authorList>
            <person name="Woo C.Y."/>
        </authorList>
    </citation>
    <scope>NUCLEOTIDE SEQUENCE</scope>
    <source>
        <strain evidence="3">CYS-01</strain>
    </source>
</reference>
<dbReference type="RefSeq" id="WP_243359125.1">
    <property type="nucleotide sequence ID" value="NZ_JALGBH010000001.1"/>
</dbReference>
<feature type="domain" description="CAAX prenyl protease 2/Lysostaphin resistance protein A-like" evidence="2">
    <location>
        <begin position="163"/>
        <end position="252"/>
    </location>
</feature>